<proteinExistence type="predicted"/>
<dbReference type="Proteomes" id="UP001523230">
    <property type="component" value="Unassembled WGS sequence"/>
</dbReference>
<dbReference type="EMBL" id="QFDM01000001">
    <property type="protein sequence ID" value="MCM2464886.1"/>
    <property type="molecule type" value="Genomic_DNA"/>
</dbReference>
<dbReference type="Pfam" id="PF10967">
    <property type="entry name" value="DUF2769"/>
    <property type="match status" value="1"/>
</dbReference>
<dbReference type="RefSeq" id="WP_250986143.1">
    <property type="nucleotide sequence ID" value="NZ_QFDM01000001.1"/>
</dbReference>
<gene>
    <name evidence="1" type="ORF">DIC75_00920</name>
</gene>
<organism evidence="1 2">
    <name type="scientific">Methanoculleus oceani</name>
    <dbReference type="NCBI Taxonomy" id="2184756"/>
    <lineage>
        <taxon>Archaea</taxon>
        <taxon>Methanobacteriati</taxon>
        <taxon>Methanobacteriota</taxon>
        <taxon>Stenosarchaea group</taxon>
        <taxon>Methanomicrobia</taxon>
        <taxon>Methanomicrobiales</taxon>
        <taxon>Methanomicrobiaceae</taxon>
        <taxon>Methanoculleus</taxon>
    </lineage>
</organism>
<name>A0ABD4TCU5_9EURY</name>
<evidence type="ECO:0008006" key="3">
    <source>
        <dbReference type="Google" id="ProtNLM"/>
    </source>
</evidence>
<accession>A0ABD4TCU5</accession>
<evidence type="ECO:0000313" key="1">
    <source>
        <dbReference type="EMBL" id="MCM2464886.1"/>
    </source>
</evidence>
<reference evidence="1 2" key="1">
    <citation type="submission" date="2018-05" db="EMBL/GenBank/DDBJ databases">
        <title>Isolation and characterization of genus Methanoculleus species and their viruses from deep sea marine sediment offshore southwestern Taiwan.</title>
        <authorList>
            <person name="Wei W.-H."/>
            <person name="Chen W.-C."/>
            <person name="Lai M.-C."/>
            <person name="Chen S.-C."/>
        </authorList>
    </citation>
    <scope>NUCLEOTIDE SEQUENCE [LARGE SCALE GENOMIC DNA]</scope>
    <source>
        <strain evidence="1 2">CWC-02</strain>
    </source>
</reference>
<evidence type="ECO:0000313" key="2">
    <source>
        <dbReference type="Proteomes" id="UP001523230"/>
    </source>
</evidence>
<sequence>MAQFEEKKEMIPEDLYVRMQRQLLSMPMTQIKMKVEELKKICLCPQCPTNNDCAKDAGELLFCSTGRSFHCITENKGCLCPGCPVASQMGLKYQTFCLMGNEKAQRFDAMLKM</sequence>
<comment type="caution">
    <text evidence="1">The sequence shown here is derived from an EMBL/GenBank/DDBJ whole genome shotgun (WGS) entry which is preliminary data.</text>
</comment>
<keyword evidence="2" id="KW-1185">Reference proteome</keyword>
<dbReference type="InterPro" id="IPR020075">
    <property type="entry name" value="Uncharacterised_AF2234"/>
</dbReference>
<protein>
    <recommendedName>
        <fullName evidence="3">DUF2769 domain-containing protein</fullName>
    </recommendedName>
</protein>
<dbReference type="AlphaFoldDB" id="A0ABD4TCU5"/>